<organism evidence="2 3">
    <name type="scientific">Crucibulum laeve</name>
    <dbReference type="NCBI Taxonomy" id="68775"/>
    <lineage>
        <taxon>Eukaryota</taxon>
        <taxon>Fungi</taxon>
        <taxon>Dikarya</taxon>
        <taxon>Basidiomycota</taxon>
        <taxon>Agaricomycotina</taxon>
        <taxon>Agaricomycetes</taxon>
        <taxon>Agaricomycetidae</taxon>
        <taxon>Agaricales</taxon>
        <taxon>Agaricineae</taxon>
        <taxon>Nidulariaceae</taxon>
        <taxon>Crucibulum</taxon>
    </lineage>
</organism>
<dbReference type="OrthoDB" id="2891737at2759"/>
<evidence type="ECO:0000313" key="2">
    <source>
        <dbReference type="EMBL" id="TFK44686.1"/>
    </source>
</evidence>
<gene>
    <name evidence="2" type="ORF">BDQ12DRAFT_673379</name>
</gene>
<name>A0A5C3MJY4_9AGAR</name>
<dbReference type="PROSITE" id="PS50181">
    <property type="entry name" value="FBOX"/>
    <property type="match status" value="1"/>
</dbReference>
<accession>A0A5C3MJY4</accession>
<feature type="domain" description="F-box" evidence="1">
    <location>
        <begin position="4"/>
        <end position="50"/>
    </location>
</feature>
<sequence>MATSTFVPTLPDDVVLSIMGHLSPHEISCLRLVSKHVYDLSFERSVWVSVYKNSINSLFLPKGPMPCQTALELERILLHATKFEWNWYSATPYPCARRAISNSGIIYHSVLMEGPYLILGGTASFKIYNLGNPSGWSRPIVDYTETSGSTLSTFVQYETSEDTSHGAGSFFLAVRKQGVAQARSVVLWQIMPSGEFPLCMLADLPQPRGAKLDIRLGQDHLLIVSHQISHSNVSVSVNVLYAIHTKRMYTIVANSDAQDRLGNRPFVQYVFTPSFLLAISTTPGGTKTFFEAYKLPSDLDSPSNSGILVRTHSGLLEANFKEPYLVEQRQYPSHSKPGLETSITFAAVSHQPRGGLRLFRVILVPYGATEFISYPDYEMDHPSVPFNLTVTAFGTGTARGISMTDTMFQNEHLNCVATYDIRLNDGSAPAADVIVRSLELGDTNTPMVHDFAFDGLRGRVALLLDDGNVEVLDFV</sequence>
<dbReference type="EMBL" id="ML213590">
    <property type="protein sequence ID" value="TFK44686.1"/>
    <property type="molecule type" value="Genomic_DNA"/>
</dbReference>
<evidence type="ECO:0000259" key="1">
    <source>
        <dbReference type="PROSITE" id="PS50181"/>
    </source>
</evidence>
<dbReference type="Pfam" id="PF12937">
    <property type="entry name" value="F-box-like"/>
    <property type="match status" value="1"/>
</dbReference>
<dbReference type="InterPro" id="IPR001810">
    <property type="entry name" value="F-box_dom"/>
</dbReference>
<proteinExistence type="predicted"/>
<dbReference type="Gene3D" id="1.20.1280.50">
    <property type="match status" value="1"/>
</dbReference>
<dbReference type="AlphaFoldDB" id="A0A5C3MJY4"/>
<dbReference type="CDD" id="cd09917">
    <property type="entry name" value="F-box_SF"/>
    <property type="match status" value="1"/>
</dbReference>
<protein>
    <recommendedName>
        <fullName evidence="1">F-box domain-containing protein</fullName>
    </recommendedName>
</protein>
<dbReference type="SUPFAM" id="SSF81383">
    <property type="entry name" value="F-box domain"/>
    <property type="match status" value="1"/>
</dbReference>
<reference evidence="2 3" key="1">
    <citation type="journal article" date="2019" name="Nat. Ecol. Evol.">
        <title>Megaphylogeny resolves global patterns of mushroom evolution.</title>
        <authorList>
            <person name="Varga T."/>
            <person name="Krizsan K."/>
            <person name="Foldi C."/>
            <person name="Dima B."/>
            <person name="Sanchez-Garcia M."/>
            <person name="Sanchez-Ramirez S."/>
            <person name="Szollosi G.J."/>
            <person name="Szarkandi J.G."/>
            <person name="Papp V."/>
            <person name="Albert L."/>
            <person name="Andreopoulos W."/>
            <person name="Angelini C."/>
            <person name="Antonin V."/>
            <person name="Barry K.W."/>
            <person name="Bougher N.L."/>
            <person name="Buchanan P."/>
            <person name="Buyck B."/>
            <person name="Bense V."/>
            <person name="Catcheside P."/>
            <person name="Chovatia M."/>
            <person name="Cooper J."/>
            <person name="Damon W."/>
            <person name="Desjardin D."/>
            <person name="Finy P."/>
            <person name="Geml J."/>
            <person name="Haridas S."/>
            <person name="Hughes K."/>
            <person name="Justo A."/>
            <person name="Karasinski D."/>
            <person name="Kautmanova I."/>
            <person name="Kiss B."/>
            <person name="Kocsube S."/>
            <person name="Kotiranta H."/>
            <person name="LaButti K.M."/>
            <person name="Lechner B.E."/>
            <person name="Liimatainen K."/>
            <person name="Lipzen A."/>
            <person name="Lukacs Z."/>
            <person name="Mihaltcheva S."/>
            <person name="Morgado L.N."/>
            <person name="Niskanen T."/>
            <person name="Noordeloos M.E."/>
            <person name="Ohm R.A."/>
            <person name="Ortiz-Santana B."/>
            <person name="Ovrebo C."/>
            <person name="Racz N."/>
            <person name="Riley R."/>
            <person name="Savchenko A."/>
            <person name="Shiryaev A."/>
            <person name="Soop K."/>
            <person name="Spirin V."/>
            <person name="Szebenyi C."/>
            <person name="Tomsovsky M."/>
            <person name="Tulloss R.E."/>
            <person name="Uehling J."/>
            <person name="Grigoriev I.V."/>
            <person name="Vagvolgyi C."/>
            <person name="Papp T."/>
            <person name="Martin F.M."/>
            <person name="Miettinen O."/>
            <person name="Hibbett D.S."/>
            <person name="Nagy L.G."/>
        </authorList>
    </citation>
    <scope>NUCLEOTIDE SEQUENCE [LARGE SCALE GENOMIC DNA]</scope>
    <source>
        <strain evidence="2 3">CBS 166.37</strain>
    </source>
</reference>
<evidence type="ECO:0000313" key="3">
    <source>
        <dbReference type="Proteomes" id="UP000308652"/>
    </source>
</evidence>
<dbReference type="InterPro" id="IPR036047">
    <property type="entry name" value="F-box-like_dom_sf"/>
</dbReference>
<dbReference type="Proteomes" id="UP000308652">
    <property type="component" value="Unassembled WGS sequence"/>
</dbReference>
<keyword evidence="3" id="KW-1185">Reference proteome</keyword>